<keyword evidence="5" id="KW-0633">Potassium transport</keyword>
<comment type="subunit">
    <text evidence="17">The ATPase pump is composed of two subunits: alpha (catalytic) and beta (regulatory). Interacts with alpha subunit ATP12A; this interaction is required for the formation of a functionally active pump and targeting at the plasma membrane. Interacts (via N-terminus) with alpha subunit ATP4A (via the P-domain).</text>
</comment>
<dbReference type="NCBIfam" id="TIGR01107">
    <property type="entry name" value="Na_K_ATPase_bet"/>
    <property type="match status" value="1"/>
</dbReference>
<dbReference type="OrthoDB" id="5912413at2759"/>
<dbReference type="GO" id="GO:0005890">
    <property type="term" value="C:sodium:potassium-exchanging ATPase complex"/>
    <property type="evidence" value="ECO:0007669"/>
    <property type="project" value="InterPro"/>
</dbReference>
<dbReference type="Gene3D" id="2.60.40.1660">
    <property type="entry name" value="Na, k-atpase alpha subunit"/>
    <property type="match status" value="1"/>
</dbReference>
<accession>A0A6P8RJ00</accession>
<dbReference type="PANTHER" id="PTHR11523">
    <property type="entry name" value="SODIUM/POTASSIUM-DEPENDENT ATPASE BETA SUBUNIT"/>
    <property type="match status" value="1"/>
</dbReference>
<comment type="function">
    <text evidence="18">This is the non-catalytic component of the active enzyme, which catalyzes the hydrolysis of ATP coupled with the exchange of Na(+) and K(+) ions across the plasma membrane.</text>
</comment>
<comment type="subcellular location">
    <subcellularLocation>
        <location evidence="1">Apical cell membrane</location>
        <topology evidence="1">Single-pass type II membrane protein</topology>
    </subcellularLocation>
    <subcellularLocation>
        <location evidence="18">Membrane</location>
    </subcellularLocation>
</comment>
<keyword evidence="15" id="KW-0325">Glycoprotein</keyword>
<feature type="transmembrane region" description="Helical" evidence="18">
    <location>
        <begin position="37"/>
        <end position="60"/>
    </location>
</feature>
<keyword evidence="12 18" id="KW-0406">Ion transport</keyword>
<evidence type="ECO:0000256" key="12">
    <source>
        <dbReference type="ARBA" id="ARBA00023065"/>
    </source>
</evidence>
<evidence type="ECO:0000256" key="9">
    <source>
        <dbReference type="ARBA" id="ARBA00022958"/>
    </source>
</evidence>
<dbReference type="GO" id="GO:1902600">
    <property type="term" value="P:proton transmembrane transport"/>
    <property type="evidence" value="ECO:0007669"/>
    <property type="project" value="UniProtKB-KW"/>
</dbReference>
<evidence type="ECO:0000256" key="6">
    <source>
        <dbReference type="ARBA" id="ARBA00022692"/>
    </source>
</evidence>
<dbReference type="GO" id="GO:0030007">
    <property type="term" value="P:intracellular potassium ion homeostasis"/>
    <property type="evidence" value="ECO:0007669"/>
    <property type="project" value="TreeGrafter"/>
</dbReference>
<dbReference type="GO" id="GO:0007155">
    <property type="term" value="P:cell adhesion"/>
    <property type="evidence" value="ECO:0007669"/>
    <property type="project" value="UniProtKB-KW"/>
</dbReference>
<comment type="similarity">
    <text evidence="2 18">Belongs to the X(+)/potassium ATPases subunit beta family.</text>
</comment>
<keyword evidence="9" id="KW-0630">Potassium</keyword>
<dbReference type="RefSeq" id="XP_033805743.1">
    <property type="nucleotide sequence ID" value="XM_033949852.1"/>
</dbReference>
<keyword evidence="13 18" id="KW-0472">Membrane</keyword>
<evidence type="ECO:0000256" key="14">
    <source>
        <dbReference type="ARBA" id="ARBA00023157"/>
    </source>
</evidence>
<evidence type="ECO:0000256" key="3">
    <source>
        <dbReference type="ARBA" id="ARBA00022448"/>
    </source>
</evidence>
<comment type="function">
    <text evidence="16">The beta subunit of the gastric H(+)/K(+) ATPase pump which transports H(+) ions in exchange for K(+) ions across the apical membrane of parietal cells. Plays a structural and regulatory role in the assembly and membrane targeting of a functionally active pump. Within a transport cycle, the transfer of a H(+) ion across the membrane is coupled to ATP hydrolysis and is associated with a transient phosphorylation of the alpha subunit that shifts the pump conformation from inward-facing (E1) to outward-facing state (E2). Interacts with the phosphorylation domain of the alpha subunit and functions as a ratchet, stabilizing the lumenal-open E2 conformation and preventing the reverse reaction of the transport cycle.</text>
</comment>
<dbReference type="GO" id="GO:1990573">
    <property type="term" value="P:potassium ion import across plasma membrane"/>
    <property type="evidence" value="ECO:0007669"/>
    <property type="project" value="TreeGrafter"/>
</dbReference>
<dbReference type="GO" id="GO:0016324">
    <property type="term" value="C:apical plasma membrane"/>
    <property type="evidence" value="ECO:0007669"/>
    <property type="project" value="UniProtKB-SubCell"/>
</dbReference>
<keyword evidence="6 18" id="KW-0812">Transmembrane</keyword>
<dbReference type="GeneID" id="117362829"/>
<sequence>MATFNEKKTCSQRMENFGRFVWNSDTGELMGRTLVKWVYISLYYVAFYLVVIGLFALALFSLMQTLSPYEPDYQDRLQSPGVTLRPNNFGEEGLEICFNISEPKTWAPYVSTLHSFLSAYNTSLQNATNRNCEHMTGYYPKKTFSGPDDTTYSCQFTREMLGNCSGLCDSNFGYDTGKPCLIIKMNRIINFCPGNETDPPSVDCTATENGELGEVEYFPSNRSFPLYYFPYYGKKAQPNYTNPLVAVKLLNIKNNTELSVVCKIVGKGISSDNPHDPYEGKVSFKLKIET</sequence>
<dbReference type="AlphaFoldDB" id="A0A6P8RJ00"/>
<keyword evidence="7" id="KW-0375">Hydrogen ion transport</keyword>
<evidence type="ECO:0000256" key="5">
    <source>
        <dbReference type="ARBA" id="ARBA00022538"/>
    </source>
</evidence>
<keyword evidence="10" id="KW-0735">Signal-anchor</keyword>
<name>A0A6P8RJ00_GEOSA</name>
<evidence type="ECO:0000256" key="17">
    <source>
        <dbReference type="ARBA" id="ARBA00047115"/>
    </source>
</evidence>
<gene>
    <name evidence="20" type="primary">ATP4B</name>
</gene>
<proteinExistence type="inferred from homology"/>
<evidence type="ECO:0000256" key="13">
    <source>
        <dbReference type="ARBA" id="ARBA00023136"/>
    </source>
</evidence>
<evidence type="ECO:0000256" key="7">
    <source>
        <dbReference type="ARBA" id="ARBA00022781"/>
    </source>
</evidence>
<keyword evidence="11 18" id="KW-1133">Transmembrane helix</keyword>
<evidence type="ECO:0000313" key="20">
    <source>
        <dbReference type="RefSeq" id="XP_033805743.1"/>
    </source>
</evidence>
<keyword evidence="3 18" id="KW-0813">Transport</keyword>
<dbReference type="GO" id="GO:0001671">
    <property type="term" value="F:ATPase activator activity"/>
    <property type="evidence" value="ECO:0007669"/>
    <property type="project" value="TreeGrafter"/>
</dbReference>
<dbReference type="GO" id="GO:0036376">
    <property type="term" value="P:sodium ion export across plasma membrane"/>
    <property type="evidence" value="ECO:0007669"/>
    <property type="project" value="TreeGrafter"/>
</dbReference>
<dbReference type="Proteomes" id="UP000515159">
    <property type="component" value="Chromosome 6"/>
</dbReference>
<dbReference type="InterPro" id="IPR038702">
    <property type="entry name" value="Na/K_ATPase_sub_beta_sf"/>
</dbReference>
<dbReference type="Pfam" id="PF00287">
    <property type="entry name" value="Na_K-ATPase"/>
    <property type="match status" value="1"/>
</dbReference>
<evidence type="ECO:0000256" key="4">
    <source>
        <dbReference type="ARBA" id="ARBA00022475"/>
    </source>
</evidence>
<reference evidence="20" key="1">
    <citation type="submission" date="2025-08" db="UniProtKB">
        <authorList>
            <consortium name="RefSeq"/>
        </authorList>
    </citation>
    <scope>IDENTIFICATION</scope>
</reference>
<dbReference type="InterPro" id="IPR000402">
    <property type="entry name" value="Na/K_ATPase_sub_beta"/>
</dbReference>
<dbReference type="InParanoid" id="A0A6P8RJ00"/>
<dbReference type="KEGG" id="gsh:117362829"/>
<evidence type="ECO:0000256" key="8">
    <source>
        <dbReference type="ARBA" id="ARBA00022889"/>
    </source>
</evidence>
<keyword evidence="4" id="KW-1003">Cell membrane</keyword>
<protein>
    <recommendedName>
        <fullName evidence="18">Sodium/potassium-transporting ATPase subunit beta</fullName>
    </recommendedName>
</protein>
<dbReference type="PROSITE" id="PS00390">
    <property type="entry name" value="ATPASE_NA_K_BETA_1"/>
    <property type="match status" value="1"/>
</dbReference>
<dbReference type="FunCoup" id="A0A6P8RJ00">
    <property type="interactions" value="173"/>
</dbReference>
<dbReference type="FunFam" id="1.20.5.170:FF:000061">
    <property type="entry name" value="Sodium/potassium-transporting ATPase subunit beta"/>
    <property type="match status" value="1"/>
</dbReference>
<keyword evidence="8" id="KW-0130">Cell adhesion</keyword>
<evidence type="ECO:0000256" key="16">
    <source>
        <dbReference type="ARBA" id="ARBA00046158"/>
    </source>
</evidence>
<evidence type="ECO:0000256" key="18">
    <source>
        <dbReference type="RuleBase" id="RU362099"/>
    </source>
</evidence>
<organism evidence="19 20">
    <name type="scientific">Geotrypetes seraphini</name>
    <name type="common">Gaboon caecilian</name>
    <name type="synonym">Caecilia seraphini</name>
    <dbReference type="NCBI Taxonomy" id="260995"/>
    <lineage>
        <taxon>Eukaryota</taxon>
        <taxon>Metazoa</taxon>
        <taxon>Chordata</taxon>
        <taxon>Craniata</taxon>
        <taxon>Vertebrata</taxon>
        <taxon>Euteleostomi</taxon>
        <taxon>Amphibia</taxon>
        <taxon>Gymnophiona</taxon>
        <taxon>Geotrypetes</taxon>
    </lineage>
</organism>
<evidence type="ECO:0000256" key="2">
    <source>
        <dbReference type="ARBA" id="ARBA00005876"/>
    </source>
</evidence>
<dbReference type="CTD" id="496"/>
<dbReference type="GO" id="GO:0006883">
    <property type="term" value="P:intracellular sodium ion homeostasis"/>
    <property type="evidence" value="ECO:0007669"/>
    <property type="project" value="TreeGrafter"/>
</dbReference>
<dbReference type="PANTHER" id="PTHR11523:SF11">
    <property type="entry name" value="POTASSIUM-TRANSPORTING ATPASE SUBUNIT BETA"/>
    <property type="match status" value="1"/>
</dbReference>
<evidence type="ECO:0000256" key="10">
    <source>
        <dbReference type="ARBA" id="ARBA00022968"/>
    </source>
</evidence>
<evidence type="ECO:0000313" key="19">
    <source>
        <dbReference type="Proteomes" id="UP000515159"/>
    </source>
</evidence>
<evidence type="ECO:0000256" key="15">
    <source>
        <dbReference type="ARBA" id="ARBA00023180"/>
    </source>
</evidence>
<evidence type="ECO:0000256" key="11">
    <source>
        <dbReference type="ARBA" id="ARBA00022989"/>
    </source>
</evidence>
<evidence type="ECO:0000256" key="1">
    <source>
        <dbReference type="ARBA" id="ARBA00004655"/>
    </source>
</evidence>
<keyword evidence="14" id="KW-1015">Disulfide bond</keyword>
<keyword evidence="19" id="KW-1185">Reference proteome</keyword>